<dbReference type="InterPro" id="IPR002347">
    <property type="entry name" value="SDR_fam"/>
</dbReference>
<evidence type="ECO:0000256" key="2">
    <source>
        <dbReference type="ARBA" id="ARBA00023002"/>
    </source>
</evidence>
<evidence type="ECO:0000313" key="4">
    <source>
        <dbReference type="EMBL" id="OAM75024.1"/>
    </source>
</evidence>
<feature type="domain" description="Ketoreductase" evidence="3">
    <location>
        <begin position="8"/>
        <end position="184"/>
    </location>
</feature>
<dbReference type="InterPro" id="IPR020904">
    <property type="entry name" value="Sc_DH/Rdtase_CS"/>
</dbReference>
<accession>A0A178HSL1</accession>
<dbReference type="GO" id="GO:0016616">
    <property type="term" value="F:oxidoreductase activity, acting on the CH-OH group of donors, NAD or NADP as acceptor"/>
    <property type="evidence" value="ECO:0007669"/>
    <property type="project" value="TreeGrafter"/>
</dbReference>
<dbReference type="PRINTS" id="PR00080">
    <property type="entry name" value="SDRFAMILY"/>
</dbReference>
<dbReference type="AlphaFoldDB" id="A0A178HSL1"/>
<dbReference type="STRING" id="1770058.A3840_15225"/>
<dbReference type="Gene3D" id="3.40.50.720">
    <property type="entry name" value="NAD(P)-binding Rossmann-like Domain"/>
    <property type="match status" value="1"/>
</dbReference>
<gene>
    <name evidence="4" type="ORF">A3840_15225</name>
</gene>
<dbReference type="GO" id="GO:0030497">
    <property type="term" value="P:fatty acid elongation"/>
    <property type="evidence" value="ECO:0007669"/>
    <property type="project" value="TreeGrafter"/>
</dbReference>
<comment type="caution">
    <text evidence="4">The sequence shown here is derived from an EMBL/GenBank/DDBJ whole genome shotgun (WGS) entry which is preliminary data.</text>
</comment>
<dbReference type="PROSITE" id="PS00061">
    <property type="entry name" value="ADH_SHORT"/>
    <property type="match status" value="1"/>
</dbReference>
<keyword evidence="5" id="KW-1185">Reference proteome</keyword>
<sequence>MQQAFAGKVAVITGGAGGIGLAVARRLARDGATISLWDLSSKALDAARQVLPDAHVVVTDIADYASVEAARQATEKAFGRIDILVHSAGIAGKNAPLDEYDLDEWKRVIDIDLNGTFYVNRAVLPGMKARNYGRIVNIASIAGKEGNPNASAYAAAKAGVIGMTKAVGKECAKYDIAINAVTPATAKTAILNELKPEFIDYMLSRIPRGRFLEVEEAANMIAWLVSAENSFTTASVFDLSGGRATY</sequence>
<evidence type="ECO:0000313" key="5">
    <source>
        <dbReference type="Proteomes" id="UP000078389"/>
    </source>
</evidence>
<dbReference type="Proteomes" id="UP000078389">
    <property type="component" value="Unassembled WGS sequence"/>
</dbReference>
<dbReference type="PANTHER" id="PTHR42760:SF129">
    <property type="entry name" value="OXIDOREDUCTASE"/>
    <property type="match status" value="1"/>
</dbReference>
<dbReference type="InterPro" id="IPR057326">
    <property type="entry name" value="KR_dom"/>
</dbReference>
<dbReference type="PANTHER" id="PTHR42760">
    <property type="entry name" value="SHORT-CHAIN DEHYDROGENASES/REDUCTASES FAMILY MEMBER"/>
    <property type="match status" value="1"/>
</dbReference>
<reference evidence="4 5" key="1">
    <citation type="submission" date="2016-03" db="EMBL/GenBank/DDBJ databases">
        <title>Genome sequencing of Devosia sp. S37.</title>
        <authorList>
            <person name="Mohd Nor M."/>
        </authorList>
    </citation>
    <scope>NUCLEOTIDE SEQUENCE [LARGE SCALE GENOMIC DNA]</scope>
    <source>
        <strain evidence="4 5">S37</strain>
    </source>
</reference>
<evidence type="ECO:0000259" key="3">
    <source>
        <dbReference type="SMART" id="SM00822"/>
    </source>
</evidence>
<proteinExistence type="inferred from homology"/>
<dbReference type="RefSeq" id="WP_067458681.1">
    <property type="nucleotide sequence ID" value="NZ_LVVY01000116.1"/>
</dbReference>
<keyword evidence="2" id="KW-0560">Oxidoreductase</keyword>
<dbReference type="NCBIfam" id="NF009466">
    <property type="entry name" value="PRK12826.1-2"/>
    <property type="match status" value="1"/>
</dbReference>
<dbReference type="PRINTS" id="PR00081">
    <property type="entry name" value="GDHRDH"/>
</dbReference>
<name>A0A178HSL1_9HYPH</name>
<dbReference type="OrthoDB" id="9803333at2"/>
<dbReference type="EMBL" id="LVVY01000116">
    <property type="protein sequence ID" value="OAM75024.1"/>
    <property type="molecule type" value="Genomic_DNA"/>
</dbReference>
<dbReference type="SMART" id="SM00822">
    <property type="entry name" value="PKS_KR"/>
    <property type="match status" value="1"/>
</dbReference>
<dbReference type="SUPFAM" id="SSF51735">
    <property type="entry name" value="NAD(P)-binding Rossmann-fold domains"/>
    <property type="match status" value="1"/>
</dbReference>
<evidence type="ECO:0000256" key="1">
    <source>
        <dbReference type="ARBA" id="ARBA00006484"/>
    </source>
</evidence>
<dbReference type="Pfam" id="PF13561">
    <property type="entry name" value="adh_short_C2"/>
    <property type="match status" value="1"/>
</dbReference>
<protein>
    <submittedName>
        <fullName evidence="4">3-oxoacyl-ACP reductase</fullName>
    </submittedName>
</protein>
<dbReference type="FunFam" id="3.40.50.720:FF:000173">
    <property type="entry name" value="3-oxoacyl-[acyl-carrier protein] reductase"/>
    <property type="match status" value="1"/>
</dbReference>
<organism evidence="4 5">
    <name type="scientific">Devosia elaeis</name>
    <dbReference type="NCBI Taxonomy" id="1770058"/>
    <lineage>
        <taxon>Bacteria</taxon>
        <taxon>Pseudomonadati</taxon>
        <taxon>Pseudomonadota</taxon>
        <taxon>Alphaproteobacteria</taxon>
        <taxon>Hyphomicrobiales</taxon>
        <taxon>Devosiaceae</taxon>
        <taxon>Devosia</taxon>
    </lineage>
</organism>
<comment type="similarity">
    <text evidence="1">Belongs to the short-chain dehydrogenases/reductases (SDR) family.</text>
</comment>
<dbReference type="InterPro" id="IPR036291">
    <property type="entry name" value="NAD(P)-bd_dom_sf"/>
</dbReference>